<dbReference type="PROSITE" id="PS50263">
    <property type="entry name" value="CN_HYDROLASE"/>
    <property type="match status" value="1"/>
</dbReference>
<dbReference type="InterPro" id="IPR036526">
    <property type="entry name" value="C-N_Hydrolase_sf"/>
</dbReference>
<comment type="similarity">
    <text evidence="1">Belongs to the carbon-nitrogen hydrolase superfamily. NIT1/NIT2 family.</text>
</comment>
<dbReference type="AlphaFoldDB" id="A0A2U2J5H9"/>
<evidence type="ECO:0000313" key="4">
    <source>
        <dbReference type="EMBL" id="PWG03598.1"/>
    </source>
</evidence>
<proteinExistence type="inferred from homology"/>
<dbReference type="SUPFAM" id="SSF56317">
    <property type="entry name" value="Carbon-nitrogen hydrolase"/>
    <property type="match status" value="1"/>
</dbReference>
<comment type="caution">
    <text evidence="4">The sequence shown here is derived from an EMBL/GenBank/DDBJ whole genome shotgun (WGS) entry which is preliminary data.</text>
</comment>
<dbReference type="CDD" id="cd07572">
    <property type="entry name" value="nit"/>
    <property type="match status" value="1"/>
</dbReference>
<sequence length="276" mass="29728">MRIALYQAQTGLDPEANARDLVGAVEGAAAGGAAMLFTPEMSGLLDRDRERAERHLRDEASDPVLAAVLAAARDKGIWVHLGSLALKEARPDGRLVNRGFLIDDKGTIRARYDKIHLFDVDLPTGESWRESAAYAGGERSVAAETPLGVMGLSICYDLRFPDLYRALSNAGATVLSIPAAFTVPTGEAHWHVLLRARAIEAGAFVIAAAQAGRHQDGRETYGHSLVVDPWGKVLLDMGREPGVGFADIDLAEVEAVRGRLPAIRHRRAIGEPELAR</sequence>
<keyword evidence="5" id="KW-1185">Reference proteome</keyword>
<protein>
    <submittedName>
        <fullName evidence="4">Nitrilase</fullName>
    </submittedName>
</protein>
<dbReference type="PROSITE" id="PS01227">
    <property type="entry name" value="UPF0012"/>
    <property type="match status" value="1"/>
</dbReference>
<feature type="domain" description="CN hydrolase" evidence="3">
    <location>
        <begin position="1"/>
        <end position="250"/>
    </location>
</feature>
<dbReference type="InterPro" id="IPR045254">
    <property type="entry name" value="Nit1/2_C-N_Hydrolase"/>
</dbReference>
<evidence type="ECO:0000259" key="3">
    <source>
        <dbReference type="PROSITE" id="PS50263"/>
    </source>
</evidence>
<dbReference type="InterPro" id="IPR003010">
    <property type="entry name" value="C-N_Hydrolase"/>
</dbReference>
<name>A0A2U2J5H9_9SPHN</name>
<dbReference type="Pfam" id="PF00795">
    <property type="entry name" value="CN_hydrolase"/>
    <property type="match status" value="1"/>
</dbReference>
<dbReference type="EMBL" id="QFFF01000001">
    <property type="protein sequence ID" value="PWG03598.1"/>
    <property type="molecule type" value="Genomic_DNA"/>
</dbReference>
<dbReference type="GO" id="GO:0016811">
    <property type="term" value="F:hydrolase activity, acting on carbon-nitrogen (but not peptide) bonds, in linear amides"/>
    <property type="evidence" value="ECO:0007669"/>
    <property type="project" value="InterPro"/>
</dbReference>
<evidence type="ECO:0000313" key="5">
    <source>
        <dbReference type="Proteomes" id="UP000245916"/>
    </source>
</evidence>
<dbReference type="Gene3D" id="3.60.110.10">
    <property type="entry name" value="Carbon-nitrogen hydrolase"/>
    <property type="match status" value="1"/>
</dbReference>
<evidence type="ECO:0000256" key="1">
    <source>
        <dbReference type="ARBA" id="ARBA00010613"/>
    </source>
</evidence>
<organism evidence="4 5">
    <name type="scientific">Allosphingosinicella humi</name>
    <dbReference type="NCBI Taxonomy" id="2068657"/>
    <lineage>
        <taxon>Bacteria</taxon>
        <taxon>Pseudomonadati</taxon>
        <taxon>Pseudomonadota</taxon>
        <taxon>Alphaproteobacteria</taxon>
        <taxon>Sphingomonadales</taxon>
        <taxon>Sphingomonadaceae</taxon>
        <taxon>Allosphingosinicella</taxon>
    </lineage>
</organism>
<dbReference type="PANTHER" id="PTHR23088:SF27">
    <property type="entry name" value="DEAMINATED GLUTATHIONE AMIDASE"/>
    <property type="match status" value="1"/>
</dbReference>
<dbReference type="OrthoDB" id="9811121at2"/>
<reference evidence="4 5" key="1">
    <citation type="submission" date="2018-05" db="EMBL/GenBank/DDBJ databases">
        <title>Genome of Sphingosinicella humi QZX222.</title>
        <authorList>
            <person name="Qiao Z."/>
            <person name="Wang G."/>
        </authorList>
    </citation>
    <scope>NUCLEOTIDE SEQUENCE [LARGE SCALE GENOMIC DNA]</scope>
    <source>
        <strain evidence="4 5">QZX222</strain>
    </source>
</reference>
<dbReference type="Proteomes" id="UP000245916">
    <property type="component" value="Unassembled WGS sequence"/>
</dbReference>
<keyword evidence="2" id="KW-0378">Hydrolase</keyword>
<accession>A0A2U2J5H9</accession>
<dbReference type="InterPro" id="IPR001110">
    <property type="entry name" value="UPF0012_CS"/>
</dbReference>
<dbReference type="PANTHER" id="PTHR23088">
    <property type="entry name" value="NITRILASE-RELATED"/>
    <property type="match status" value="1"/>
</dbReference>
<gene>
    <name evidence="4" type="ORF">DF286_12475</name>
</gene>
<dbReference type="RefSeq" id="WP_109271737.1">
    <property type="nucleotide sequence ID" value="NZ_QFFF01000001.1"/>
</dbReference>
<evidence type="ECO:0000256" key="2">
    <source>
        <dbReference type="ARBA" id="ARBA00022801"/>
    </source>
</evidence>